<name>A0A085MQH1_9BILA</name>
<gene>
    <name evidence="1" type="ORF">M514_28355</name>
</gene>
<dbReference type="Proteomes" id="UP000030758">
    <property type="component" value="Unassembled WGS sequence"/>
</dbReference>
<evidence type="ECO:0000313" key="1">
    <source>
        <dbReference type="EMBL" id="KFD59467.1"/>
    </source>
</evidence>
<feature type="non-terminal residue" evidence="1">
    <location>
        <position position="87"/>
    </location>
</feature>
<dbReference type="EMBL" id="KL367920">
    <property type="protein sequence ID" value="KFD59467.1"/>
    <property type="molecule type" value="Genomic_DNA"/>
</dbReference>
<reference evidence="1" key="1">
    <citation type="journal article" date="2014" name="Nat. Genet.">
        <title>Genome and transcriptome of the porcine whipworm Trichuris suis.</title>
        <authorList>
            <person name="Jex A.R."/>
            <person name="Nejsum P."/>
            <person name="Schwarz E.M."/>
            <person name="Hu L."/>
            <person name="Young N.D."/>
            <person name="Hall R.S."/>
            <person name="Korhonen P.K."/>
            <person name="Liao S."/>
            <person name="Thamsborg S."/>
            <person name="Xia J."/>
            <person name="Xu P."/>
            <person name="Wang S."/>
            <person name="Scheerlinck J.P."/>
            <person name="Hofmann A."/>
            <person name="Sternberg P.W."/>
            <person name="Wang J."/>
            <person name="Gasser R.B."/>
        </authorList>
    </citation>
    <scope>NUCLEOTIDE SEQUENCE [LARGE SCALE GENOMIC DNA]</scope>
    <source>
        <strain evidence="1">DCEP-RM93F</strain>
    </source>
</reference>
<sequence>MNVNGLEFHSRPEKAMLEQQPNDLFFIDFADPHNVIDSSTGRGNGNPMQMVCEGMPLLPEQLVDQETIYMGADSAGIVQPDVGPMDI</sequence>
<organism evidence="1">
    <name type="scientific">Trichuris suis</name>
    <name type="common">pig whipworm</name>
    <dbReference type="NCBI Taxonomy" id="68888"/>
    <lineage>
        <taxon>Eukaryota</taxon>
        <taxon>Metazoa</taxon>
        <taxon>Ecdysozoa</taxon>
        <taxon>Nematoda</taxon>
        <taxon>Enoplea</taxon>
        <taxon>Dorylaimia</taxon>
        <taxon>Trichinellida</taxon>
        <taxon>Trichuridae</taxon>
        <taxon>Trichuris</taxon>
    </lineage>
</organism>
<accession>A0A085MQH1</accession>
<protein>
    <submittedName>
        <fullName evidence="1">Uncharacterized protein</fullName>
    </submittedName>
</protein>
<proteinExistence type="predicted"/>
<dbReference type="AlphaFoldDB" id="A0A085MQH1"/>